<gene>
    <name evidence="1" type="ORF">H9702_05035</name>
</gene>
<evidence type="ECO:0000313" key="1">
    <source>
        <dbReference type="EMBL" id="HJC36477.1"/>
    </source>
</evidence>
<dbReference type="EMBL" id="DWWM01000029">
    <property type="protein sequence ID" value="HJC36477.1"/>
    <property type="molecule type" value="Genomic_DNA"/>
</dbReference>
<reference evidence="1" key="2">
    <citation type="submission" date="2021-04" db="EMBL/GenBank/DDBJ databases">
        <authorList>
            <person name="Gilroy R."/>
        </authorList>
    </citation>
    <scope>NUCLEOTIDE SEQUENCE</scope>
    <source>
        <strain evidence="1">CHK187-11901</strain>
    </source>
</reference>
<organism evidence="1 2">
    <name type="scientific">Candidatus Merdibacter merdavium</name>
    <dbReference type="NCBI Taxonomy" id="2838692"/>
    <lineage>
        <taxon>Bacteria</taxon>
        <taxon>Bacillati</taxon>
        <taxon>Bacillota</taxon>
        <taxon>Erysipelotrichia</taxon>
        <taxon>Erysipelotrichales</taxon>
        <taxon>Erysipelotrichaceae</taxon>
        <taxon>Merdibacter</taxon>
    </lineage>
</organism>
<dbReference type="AlphaFoldDB" id="A0A9D2SVA1"/>
<protein>
    <submittedName>
        <fullName evidence="1">Uncharacterized protein</fullName>
    </submittedName>
</protein>
<proteinExistence type="predicted"/>
<dbReference type="Proteomes" id="UP000823896">
    <property type="component" value="Unassembled WGS sequence"/>
</dbReference>
<comment type="caution">
    <text evidence="1">The sequence shown here is derived from an EMBL/GenBank/DDBJ whole genome shotgun (WGS) entry which is preliminary data.</text>
</comment>
<accession>A0A9D2SVA1</accession>
<sequence length="96" mass="11409">MTTIRVQRQIEELMEQMFPGQDIETITPMDPVNDETDVYLIEMEDGREYWAFDDQQDIRMLSCNSIYADPLTAYEALEELRESMAEEEVEDRSQYL</sequence>
<evidence type="ECO:0000313" key="2">
    <source>
        <dbReference type="Proteomes" id="UP000823896"/>
    </source>
</evidence>
<name>A0A9D2SVA1_9FIRM</name>
<reference evidence="1" key="1">
    <citation type="journal article" date="2021" name="PeerJ">
        <title>Extensive microbial diversity within the chicken gut microbiome revealed by metagenomics and culture.</title>
        <authorList>
            <person name="Gilroy R."/>
            <person name="Ravi A."/>
            <person name="Getino M."/>
            <person name="Pursley I."/>
            <person name="Horton D.L."/>
            <person name="Alikhan N.F."/>
            <person name="Baker D."/>
            <person name="Gharbi K."/>
            <person name="Hall N."/>
            <person name="Watson M."/>
            <person name="Adriaenssens E.M."/>
            <person name="Foster-Nyarko E."/>
            <person name="Jarju S."/>
            <person name="Secka A."/>
            <person name="Antonio M."/>
            <person name="Oren A."/>
            <person name="Chaudhuri R.R."/>
            <person name="La Ragione R."/>
            <person name="Hildebrand F."/>
            <person name="Pallen M.J."/>
        </authorList>
    </citation>
    <scope>NUCLEOTIDE SEQUENCE</scope>
    <source>
        <strain evidence="1">CHK187-11901</strain>
    </source>
</reference>